<organism evidence="6 7">
    <name type="scientific">Oidiodendron maius (strain Zn)</name>
    <dbReference type="NCBI Taxonomy" id="913774"/>
    <lineage>
        <taxon>Eukaryota</taxon>
        <taxon>Fungi</taxon>
        <taxon>Dikarya</taxon>
        <taxon>Ascomycota</taxon>
        <taxon>Pezizomycotina</taxon>
        <taxon>Leotiomycetes</taxon>
        <taxon>Leotiomycetes incertae sedis</taxon>
        <taxon>Myxotrichaceae</taxon>
        <taxon>Oidiodendron</taxon>
    </lineage>
</organism>
<feature type="region of interest" description="Disordered" evidence="4">
    <location>
        <begin position="377"/>
        <end position="450"/>
    </location>
</feature>
<evidence type="ECO:0000256" key="2">
    <source>
        <dbReference type="ARBA" id="ARBA00037550"/>
    </source>
</evidence>
<reference evidence="7" key="2">
    <citation type="submission" date="2015-01" db="EMBL/GenBank/DDBJ databases">
        <title>Evolutionary Origins and Diversification of the Mycorrhizal Mutualists.</title>
        <authorList>
            <consortium name="DOE Joint Genome Institute"/>
            <consortium name="Mycorrhizal Genomics Consortium"/>
            <person name="Kohler A."/>
            <person name="Kuo A."/>
            <person name="Nagy L.G."/>
            <person name="Floudas D."/>
            <person name="Copeland A."/>
            <person name="Barry K.W."/>
            <person name="Cichocki N."/>
            <person name="Veneault-Fourrey C."/>
            <person name="LaButti K."/>
            <person name="Lindquist E.A."/>
            <person name="Lipzen A."/>
            <person name="Lundell T."/>
            <person name="Morin E."/>
            <person name="Murat C."/>
            <person name="Riley R."/>
            <person name="Ohm R."/>
            <person name="Sun H."/>
            <person name="Tunlid A."/>
            <person name="Henrissat B."/>
            <person name="Grigoriev I.V."/>
            <person name="Hibbett D.S."/>
            <person name="Martin F."/>
        </authorList>
    </citation>
    <scope>NUCLEOTIDE SEQUENCE [LARGE SCALE GENOMIC DNA]</scope>
    <source>
        <strain evidence="7">Zn</strain>
    </source>
</reference>
<dbReference type="OrthoDB" id="75754at2759"/>
<comment type="subunit">
    <text evidence="3">Interacts with histones H3 and H4.</text>
</comment>
<comment type="function">
    <text evidence="2">Histones H3 and H4 chaperone involved in the nucleosome formation and heterochromatin silencing. Required for the deposition of H3K56ac-carrying H3-H4 complex onto newly-replicated DNA. Plays a role in the transcriptional regulation of the cell-cycle dependent histone genes by creating a repressive structure at the core histone gene promoter.</text>
</comment>
<dbReference type="InterPro" id="IPR011993">
    <property type="entry name" value="PH-like_dom_sf"/>
</dbReference>
<evidence type="ECO:0000313" key="7">
    <source>
        <dbReference type="Proteomes" id="UP000054321"/>
    </source>
</evidence>
<feature type="compositionally biased region" description="Acidic residues" evidence="4">
    <location>
        <begin position="399"/>
        <end position="450"/>
    </location>
</feature>
<dbReference type="InterPro" id="IPR050454">
    <property type="entry name" value="RTT106/SSRP1_HistChap/FACT"/>
</dbReference>
<dbReference type="InterPro" id="IPR013719">
    <property type="entry name" value="RTT106/SPT16-like_middle_dom"/>
</dbReference>
<evidence type="ECO:0000313" key="6">
    <source>
        <dbReference type="EMBL" id="KIN01675.1"/>
    </source>
</evidence>
<comment type="similarity">
    <text evidence="1">Belongs to the RTT106 family.</text>
</comment>
<dbReference type="STRING" id="913774.A0A0C3HEV0"/>
<keyword evidence="7" id="KW-1185">Reference proteome</keyword>
<dbReference type="FunCoup" id="A0A0C3HEV0">
    <property type="interactions" value="128"/>
</dbReference>
<dbReference type="HOGENOM" id="CLU_033828_0_0_1"/>
<dbReference type="SUPFAM" id="SSF50729">
    <property type="entry name" value="PH domain-like"/>
    <property type="match status" value="1"/>
</dbReference>
<accession>A0A0C3HEV0</accession>
<dbReference type="AlphaFoldDB" id="A0A0C3HEV0"/>
<dbReference type="GO" id="GO:0042393">
    <property type="term" value="F:histone binding"/>
    <property type="evidence" value="ECO:0007669"/>
    <property type="project" value="TreeGrafter"/>
</dbReference>
<evidence type="ECO:0000256" key="4">
    <source>
        <dbReference type="SAM" id="MobiDB-lite"/>
    </source>
</evidence>
<feature type="region of interest" description="Disordered" evidence="4">
    <location>
        <begin position="53"/>
        <end position="83"/>
    </location>
</feature>
<dbReference type="Proteomes" id="UP000054321">
    <property type="component" value="Unassembled WGS sequence"/>
</dbReference>
<dbReference type="Pfam" id="PF08512">
    <property type="entry name" value="Rttp106-like_middle"/>
    <property type="match status" value="1"/>
</dbReference>
<feature type="compositionally biased region" description="Basic and acidic residues" evidence="4">
    <location>
        <begin position="384"/>
        <end position="398"/>
    </location>
</feature>
<protein>
    <recommendedName>
        <fullName evidence="5">Histone chaperone RTT106/FACT complex subunit SPT16-like middle domain-containing protein</fullName>
    </recommendedName>
</protein>
<gene>
    <name evidence="6" type="ORF">OIDMADRAFT_120408</name>
</gene>
<dbReference type="EMBL" id="KN832875">
    <property type="protein sequence ID" value="KIN01675.1"/>
    <property type="molecule type" value="Genomic_DNA"/>
</dbReference>
<reference evidence="6 7" key="1">
    <citation type="submission" date="2014-04" db="EMBL/GenBank/DDBJ databases">
        <authorList>
            <consortium name="DOE Joint Genome Institute"/>
            <person name="Kuo A."/>
            <person name="Martino E."/>
            <person name="Perotto S."/>
            <person name="Kohler A."/>
            <person name="Nagy L.G."/>
            <person name="Floudas D."/>
            <person name="Copeland A."/>
            <person name="Barry K.W."/>
            <person name="Cichocki N."/>
            <person name="Veneault-Fourrey C."/>
            <person name="LaButti K."/>
            <person name="Lindquist E.A."/>
            <person name="Lipzen A."/>
            <person name="Lundell T."/>
            <person name="Morin E."/>
            <person name="Murat C."/>
            <person name="Sun H."/>
            <person name="Tunlid A."/>
            <person name="Henrissat B."/>
            <person name="Grigoriev I.V."/>
            <person name="Hibbett D.S."/>
            <person name="Martin F."/>
            <person name="Nordberg H.P."/>
            <person name="Cantor M.N."/>
            <person name="Hua S.X."/>
        </authorList>
    </citation>
    <scope>NUCLEOTIDE SEQUENCE [LARGE SCALE GENOMIC DNA]</scope>
    <source>
        <strain evidence="6 7">Zn</strain>
    </source>
</reference>
<dbReference type="Gene3D" id="2.30.29.120">
    <property type="match status" value="1"/>
</dbReference>
<evidence type="ECO:0000256" key="1">
    <source>
        <dbReference type="ARBA" id="ARBA00006159"/>
    </source>
</evidence>
<dbReference type="PANTHER" id="PTHR45849:SF3">
    <property type="entry name" value="HISTONE CHAPERONE RTT106"/>
    <property type="match status" value="1"/>
</dbReference>
<evidence type="ECO:0000256" key="3">
    <source>
        <dbReference type="ARBA" id="ARBA00038654"/>
    </source>
</evidence>
<dbReference type="GO" id="GO:0031491">
    <property type="term" value="F:nucleosome binding"/>
    <property type="evidence" value="ECO:0007669"/>
    <property type="project" value="TreeGrafter"/>
</dbReference>
<evidence type="ECO:0000259" key="5">
    <source>
        <dbReference type="SMART" id="SM01287"/>
    </source>
</evidence>
<dbReference type="Gene3D" id="2.30.29.30">
    <property type="entry name" value="Pleckstrin-homology domain (PH domain)/Phosphotyrosine-binding domain (PTB)"/>
    <property type="match status" value="1"/>
</dbReference>
<dbReference type="InParanoid" id="A0A0C3HEV0"/>
<sequence length="450" mass="49650">MTSELDQKSLEQAFSSRLDIQGAIRAAAVTPAYIELFNQISLHICSLSESSSEPASKKRRLDREIPTRGAANGHAATNSGGASVVSGSDPVLLEIKDISVVAPQRKKYTLCFTEDHLYARLPDSNEPAQGISYAWSDIERIFCLPVPEKSQVQHNYLLFPRNSLIPPFKPAPNAPPAPEPLVFTIAATPPKPGSISGTDAVAAAAVSDDHRTLFDWALTSRLHAAGKTNILIERADEKLFHSVQRQAHRPDEKAVHVRAFRGSKDGYLFFLPSGILWAFKKPLIFIPHERVVAVSYTSVLQRTFDLCIEIKGEDREEDSDYERKGQEIEFAMLDQEDFTGIDAYVKRYGLLDRSMAEQRRAKKANVNVVKDEEGNVVGTLEAGELEKAGLGEQHQGEKLDEEEEEEEDYDPGSEGESEGEGSSTSEEEDGEGGNSGSDEEEEEEGEDEEL</sequence>
<feature type="domain" description="Histone chaperone RTT106/FACT complex subunit SPT16-like middle" evidence="5">
    <location>
        <begin position="254"/>
        <end position="355"/>
    </location>
</feature>
<dbReference type="SMART" id="SM01287">
    <property type="entry name" value="Rtt106"/>
    <property type="match status" value="1"/>
</dbReference>
<dbReference type="PANTHER" id="PTHR45849">
    <property type="entry name" value="FACT COMPLEX SUBUNIT SSRP1"/>
    <property type="match status" value="1"/>
</dbReference>
<name>A0A0C3HEV0_OIDMZ</name>
<proteinExistence type="inferred from homology"/>